<dbReference type="KEGG" id="mpaf:R5R33_15225"/>
<dbReference type="Gene3D" id="3.40.50.10890">
    <property type="match status" value="1"/>
</dbReference>
<proteinExistence type="predicted"/>
<organism evidence="4 5">
    <name type="scientific">Microbulbifer pacificus</name>
    <dbReference type="NCBI Taxonomy" id="407164"/>
    <lineage>
        <taxon>Bacteria</taxon>
        <taxon>Pseudomonadati</taxon>
        <taxon>Pseudomonadota</taxon>
        <taxon>Gammaproteobacteria</taxon>
        <taxon>Cellvibrionales</taxon>
        <taxon>Microbulbiferaceae</taxon>
        <taxon>Microbulbifer</taxon>
    </lineage>
</organism>
<gene>
    <name evidence="4" type="ORF">R5R33_15225</name>
</gene>
<dbReference type="Pfam" id="PF07521">
    <property type="entry name" value="RMMBL"/>
    <property type="match status" value="1"/>
</dbReference>
<dbReference type="EMBL" id="CP137555">
    <property type="protein sequence ID" value="WOX05078.1"/>
    <property type="molecule type" value="Genomic_DNA"/>
</dbReference>
<dbReference type="EC" id="3.-.-.-" evidence="4"/>
<dbReference type="InterPro" id="IPR011108">
    <property type="entry name" value="RMMBL"/>
</dbReference>
<dbReference type="RefSeq" id="WP_318953552.1">
    <property type="nucleotide sequence ID" value="NZ_CP137555.1"/>
</dbReference>
<dbReference type="Gene3D" id="3.60.15.10">
    <property type="entry name" value="Ribonuclease Z/Hydroxyacylglutathione hydrolase-like"/>
    <property type="match status" value="1"/>
</dbReference>
<dbReference type="InterPro" id="IPR001279">
    <property type="entry name" value="Metallo-B-lactamas"/>
</dbReference>
<reference evidence="4 5" key="1">
    <citation type="submission" date="2023-10" db="EMBL/GenBank/DDBJ databases">
        <title>Description of Microbulbifer bruguierae sp. nov., isolated from the sediments of mangrove plant Bruguiera sexangula and comparative genomic analyses of the genus Microbulbifer.</title>
        <authorList>
            <person name="Long M."/>
        </authorList>
    </citation>
    <scope>NUCLEOTIDE SEQUENCE [LARGE SCALE GENOMIC DNA]</scope>
    <source>
        <strain evidence="4 5">SPO729</strain>
    </source>
</reference>
<protein>
    <submittedName>
        <fullName evidence="4">MBL fold metallo-hydrolase</fullName>
        <ecNumber evidence="4">3.-.-.-</ecNumber>
    </submittedName>
</protein>
<sequence>MNITFLGGTGTVTGSKFLVSIDDGKTEFLVDCGLFQGYKWLRERNWETPLFDYRKLKGIVLTHAHLDHSGYIPRLYEMGYRGPVYCHHATMDLCSVLLPDAGHIQEEDAQYYQRHKLGKHAHPEPLYTGDTAERCMELFQPVAFDQPFHIGSAKLHFQPAGHILGAGSAILHAEGKQVGFSGDVGRQDDLIMHPPRPLPELDLLLMESTYGDRRHPQIDQKEQLAEIVNQTVARGGVLLIPSFAVGRAQTLQFLLLSLMHEKKIPELPVFLDSPMAIDASEIYSRYPEQHRLSSENCTFMCRGIQYTRSVDQSKALENIQYPHIIIAGSGMATGGRILHHMKRLLPDHRTTVLFTGYQAGGTRGARMLAGSSSVKIHGEYVPCKAKVEVLEGLSAHADYVELGHWLQSSRLQPDTQIMLVHGEPDAADCLRLYLQDHTPFQVAVADYRSIYRL</sequence>
<accession>A0AAU0MX31</accession>
<dbReference type="Pfam" id="PF12706">
    <property type="entry name" value="Lactamase_B_2"/>
    <property type="match status" value="1"/>
</dbReference>
<dbReference type="InterPro" id="IPR022712">
    <property type="entry name" value="Beta_Casp"/>
</dbReference>
<dbReference type="Proteomes" id="UP001302477">
    <property type="component" value="Chromosome"/>
</dbReference>
<dbReference type="Pfam" id="PF10996">
    <property type="entry name" value="Beta-Casp"/>
    <property type="match status" value="1"/>
</dbReference>
<feature type="domain" description="Metallo-beta-lactamase" evidence="2">
    <location>
        <begin position="15"/>
        <end position="236"/>
    </location>
</feature>
<feature type="domain" description="Beta-Casp" evidence="3">
    <location>
        <begin position="248"/>
        <end position="367"/>
    </location>
</feature>
<dbReference type="SMART" id="SM01027">
    <property type="entry name" value="Beta-Casp"/>
    <property type="match status" value="1"/>
</dbReference>
<name>A0AAU0MX31_9GAMM</name>
<dbReference type="InterPro" id="IPR050698">
    <property type="entry name" value="MBL"/>
</dbReference>
<dbReference type="PANTHER" id="PTHR11203">
    <property type="entry name" value="CLEAVAGE AND POLYADENYLATION SPECIFICITY FACTOR FAMILY MEMBER"/>
    <property type="match status" value="1"/>
</dbReference>
<evidence type="ECO:0000256" key="1">
    <source>
        <dbReference type="ARBA" id="ARBA00022801"/>
    </source>
</evidence>
<dbReference type="SUPFAM" id="SSF56281">
    <property type="entry name" value="Metallo-hydrolase/oxidoreductase"/>
    <property type="match status" value="1"/>
</dbReference>
<keyword evidence="1 4" id="KW-0378">Hydrolase</keyword>
<dbReference type="GO" id="GO:0016787">
    <property type="term" value="F:hydrolase activity"/>
    <property type="evidence" value="ECO:0007669"/>
    <property type="project" value="UniProtKB-KW"/>
</dbReference>
<evidence type="ECO:0000259" key="3">
    <source>
        <dbReference type="SMART" id="SM01027"/>
    </source>
</evidence>
<evidence type="ECO:0000313" key="5">
    <source>
        <dbReference type="Proteomes" id="UP001302477"/>
    </source>
</evidence>
<dbReference type="AlphaFoldDB" id="A0AAU0MX31"/>
<dbReference type="CDD" id="cd16295">
    <property type="entry name" value="TTHA0252-CPSF-like_MBL-fold"/>
    <property type="match status" value="1"/>
</dbReference>
<dbReference type="SMART" id="SM00849">
    <property type="entry name" value="Lactamase_B"/>
    <property type="match status" value="1"/>
</dbReference>
<evidence type="ECO:0000313" key="4">
    <source>
        <dbReference type="EMBL" id="WOX05078.1"/>
    </source>
</evidence>
<evidence type="ECO:0000259" key="2">
    <source>
        <dbReference type="SMART" id="SM00849"/>
    </source>
</evidence>
<dbReference type="PANTHER" id="PTHR11203:SF37">
    <property type="entry name" value="INTEGRATOR COMPLEX SUBUNIT 11"/>
    <property type="match status" value="1"/>
</dbReference>
<dbReference type="GO" id="GO:0004521">
    <property type="term" value="F:RNA endonuclease activity"/>
    <property type="evidence" value="ECO:0007669"/>
    <property type="project" value="TreeGrafter"/>
</dbReference>
<dbReference type="InterPro" id="IPR036866">
    <property type="entry name" value="RibonucZ/Hydroxyglut_hydro"/>
</dbReference>
<keyword evidence="5" id="KW-1185">Reference proteome</keyword>